<dbReference type="InterPro" id="IPR047127">
    <property type="entry name" value="MutT-like"/>
</dbReference>
<keyword evidence="5" id="KW-0479">Metal-binding</keyword>
<evidence type="ECO:0000256" key="2">
    <source>
        <dbReference type="ARBA" id="ARBA00005582"/>
    </source>
</evidence>
<reference evidence="18 19" key="1">
    <citation type="submission" date="2019-11" db="EMBL/GenBank/DDBJ databases">
        <authorList>
            <person name="An D."/>
        </authorList>
    </citation>
    <scope>NUCLEOTIDE SEQUENCE [LARGE SCALE GENOMIC DNA]</scope>
    <source>
        <strain evidence="18 19">YIM 103518</strain>
    </source>
</reference>
<evidence type="ECO:0000256" key="14">
    <source>
        <dbReference type="ARBA" id="ARBA00041592"/>
    </source>
</evidence>
<keyword evidence="8" id="KW-0460">Magnesium</keyword>
<comment type="cofactor">
    <cofactor evidence="1">
        <name>Mg(2+)</name>
        <dbReference type="ChEBI" id="CHEBI:18420"/>
    </cofactor>
</comment>
<dbReference type="GO" id="GO:0044715">
    <property type="term" value="F:8-oxo-dGDP phosphatase activity"/>
    <property type="evidence" value="ECO:0007669"/>
    <property type="project" value="TreeGrafter"/>
</dbReference>
<feature type="domain" description="Nudix hydrolase" evidence="17">
    <location>
        <begin position="3"/>
        <end position="132"/>
    </location>
</feature>
<evidence type="ECO:0000256" key="1">
    <source>
        <dbReference type="ARBA" id="ARBA00001946"/>
    </source>
</evidence>
<accession>A0A6L6GEF8</accession>
<evidence type="ECO:0000313" key="18">
    <source>
        <dbReference type="EMBL" id="MTD10807.1"/>
    </source>
</evidence>
<dbReference type="PROSITE" id="PS00893">
    <property type="entry name" value="NUDIX_BOX"/>
    <property type="match status" value="1"/>
</dbReference>
<dbReference type="CDD" id="cd00564">
    <property type="entry name" value="TMP_TenI"/>
    <property type="match status" value="1"/>
</dbReference>
<dbReference type="EC" id="3.6.1.55" evidence="12"/>
<dbReference type="GO" id="GO:0006260">
    <property type="term" value="P:DNA replication"/>
    <property type="evidence" value="ECO:0007669"/>
    <property type="project" value="UniProtKB-KW"/>
</dbReference>
<dbReference type="InterPro" id="IPR015797">
    <property type="entry name" value="NUDIX_hydrolase-like_dom_sf"/>
</dbReference>
<keyword evidence="3" id="KW-0515">Mutator protein</keyword>
<dbReference type="SUPFAM" id="SSF55811">
    <property type="entry name" value="Nudix"/>
    <property type="match status" value="1"/>
</dbReference>
<evidence type="ECO:0000256" key="13">
    <source>
        <dbReference type="ARBA" id="ARBA00040794"/>
    </source>
</evidence>
<evidence type="ECO:0000256" key="16">
    <source>
        <dbReference type="ARBA" id="ARBA00042798"/>
    </source>
</evidence>
<protein>
    <recommendedName>
        <fullName evidence="13">8-oxo-dGTP diphosphatase</fullName>
        <ecNumber evidence="12">3.6.1.55</ecNumber>
    </recommendedName>
    <alternativeName>
        <fullName evidence="16">7,8-dihydro-8-oxoguanine-triphosphatase</fullName>
    </alternativeName>
    <alternativeName>
        <fullName evidence="15">Mutator protein MutT</fullName>
    </alternativeName>
    <alternativeName>
        <fullName evidence="14">dGTP pyrophosphohydrolase</fullName>
    </alternativeName>
</protein>
<keyword evidence="4" id="KW-0235">DNA replication</keyword>
<gene>
    <name evidence="18" type="ORF">GIX10_05015</name>
</gene>
<evidence type="ECO:0000256" key="9">
    <source>
        <dbReference type="ARBA" id="ARBA00023204"/>
    </source>
</evidence>
<proteinExistence type="inferred from homology"/>
<dbReference type="InterPro" id="IPR020476">
    <property type="entry name" value="Nudix_hydrolase"/>
</dbReference>
<dbReference type="GO" id="GO:0008413">
    <property type="term" value="F:8-oxo-7,8-dihydroguanosine triphosphate pyrophosphatase activity"/>
    <property type="evidence" value="ECO:0007669"/>
    <property type="project" value="TreeGrafter"/>
</dbReference>
<comment type="similarity">
    <text evidence="2">Belongs to the Nudix hydrolase family.</text>
</comment>
<evidence type="ECO:0000259" key="17">
    <source>
        <dbReference type="PROSITE" id="PS51462"/>
    </source>
</evidence>
<evidence type="ECO:0000256" key="4">
    <source>
        <dbReference type="ARBA" id="ARBA00022705"/>
    </source>
</evidence>
<evidence type="ECO:0000256" key="3">
    <source>
        <dbReference type="ARBA" id="ARBA00022457"/>
    </source>
</evidence>
<dbReference type="InterPro" id="IPR013785">
    <property type="entry name" value="Aldolase_TIM"/>
</dbReference>
<dbReference type="InterPro" id="IPR036206">
    <property type="entry name" value="ThiamineP_synth_sf"/>
</dbReference>
<dbReference type="GO" id="GO:0006281">
    <property type="term" value="P:DNA repair"/>
    <property type="evidence" value="ECO:0007669"/>
    <property type="project" value="UniProtKB-KW"/>
</dbReference>
<evidence type="ECO:0000256" key="5">
    <source>
        <dbReference type="ARBA" id="ARBA00022723"/>
    </source>
</evidence>
<dbReference type="GO" id="GO:0044716">
    <property type="term" value="F:8-oxo-GDP phosphatase activity"/>
    <property type="evidence" value="ECO:0007669"/>
    <property type="project" value="TreeGrafter"/>
</dbReference>
<dbReference type="AlphaFoldDB" id="A0A6L6GEF8"/>
<evidence type="ECO:0000256" key="10">
    <source>
        <dbReference type="ARBA" id="ARBA00035861"/>
    </source>
</evidence>
<dbReference type="PANTHER" id="PTHR47707">
    <property type="entry name" value="8-OXO-DGTP DIPHOSPHATASE"/>
    <property type="match status" value="1"/>
</dbReference>
<dbReference type="Proteomes" id="UP000473854">
    <property type="component" value="Unassembled WGS sequence"/>
</dbReference>
<comment type="catalytic activity">
    <reaction evidence="10">
        <text>8-oxo-dGTP + H2O = 8-oxo-dGMP + diphosphate + H(+)</text>
        <dbReference type="Rhea" id="RHEA:31575"/>
        <dbReference type="ChEBI" id="CHEBI:15377"/>
        <dbReference type="ChEBI" id="CHEBI:15378"/>
        <dbReference type="ChEBI" id="CHEBI:33019"/>
        <dbReference type="ChEBI" id="CHEBI:63224"/>
        <dbReference type="ChEBI" id="CHEBI:77896"/>
        <dbReference type="EC" id="3.6.1.55"/>
    </reaction>
</comment>
<dbReference type="CDD" id="cd03425">
    <property type="entry name" value="NUDIX_MutT_NudA_like"/>
    <property type="match status" value="1"/>
</dbReference>
<dbReference type="InterPro" id="IPR000086">
    <property type="entry name" value="NUDIX_hydrolase_dom"/>
</dbReference>
<evidence type="ECO:0000256" key="6">
    <source>
        <dbReference type="ARBA" id="ARBA00022763"/>
    </source>
</evidence>
<dbReference type="GO" id="GO:0009228">
    <property type="term" value="P:thiamine biosynthetic process"/>
    <property type="evidence" value="ECO:0007669"/>
    <property type="project" value="UniProtKB-KW"/>
</dbReference>
<evidence type="ECO:0000256" key="15">
    <source>
        <dbReference type="ARBA" id="ARBA00041979"/>
    </source>
</evidence>
<keyword evidence="6" id="KW-0227">DNA damage</keyword>
<dbReference type="GO" id="GO:0046872">
    <property type="term" value="F:metal ion binding"/>
    <property type="evidence" value="ECO:0007669"/>
    <property type="project" value="UniProtKB-KW"/>
</dbReference>
<dbReference type="Gene3D" id="3.20.20.70">
    <property type="entry name" value="Aldolase class I"/>
    <property type="match status" value="1"/>
</dbReference>
<dbReference type="PROSITE" id="PS51462">
    <property type="entry name" value="NUDIX"/>
    <property type="match status" value="1"/>
</dbReference>
<evidence type="ECO:0000313" key="19">
    <source>
        <dbReference type="Proteomes" id="UP000473854"/>
    </source>
</evidence>
<dbReference type="PANTHER" id="PTHR47707:SF1">
    <property type="entry name" value="NUDIX HYDROLASE FAMILY PROTEIN"/>
    <property type="match status" value="1"/>
</dbReference>
<dbReference type="GO" id="GO:0035539">
    <property type="term" value="F:8-oxo-7,8-dihydrodeoxyguanosine triphosphate pyrophosphatase activity"/>
    <property type="evidence" value="ECO:0007669"/>
    <property type="project" value="UniProtKB-EC"/>
</dbReference>
<name>A0A6L6GEF8_9GAMM</name>
<sequence length="301" mass="34578">MSKPNLNVAIGLLVHQNRILVGWREENQHQGNKHEFPGGKVEIGETPVEACRREIYEEVGLNIDLDHWKKFDVIRHEYDDVIVQLHFFIAHVSNEDSQKVVAPWKWIARDQLLQLNFPKANTSIVKRLYWQRLIKISHDLSCLNHISDDRLLYWRIAESEFSHEEFSQYSIEKLSKIIVNINIFNRLGELQKNAIQTIHLKQDQFLKLGRNQLDSSKRYIAACHNLEALKHAEKIGCDAAFLSPVLATETHPDAHGLGWKNFAEMALHTNLVIFALGGVSPELLNDAKNNHAYGVAGIRSF</sequence>
<evidence type="ECO:0000256" key="11">
    <source>
        <dbReference type="ARBA" id="ARBA00036904"/>
    </source>
</evidence>
<keyword evidence="7" id="KW-0378">Hydrolase</keyword>
<evidence type="ECO:0000256" key="8">
    <source>
        <dbReference type="ARBA" id="ARBA00022842"/>
    </source>
</evidence>
<evidence type="ECO:0000256" key="7">
    <source>
        <dbReference type="ARBA" id="ARBA00022801"/>
    </source>
</evidence>
<dbReference type="Pfam" id="PF02581">
    <property type="entry name" value="TMP-TENI"/>
    <property type="match status" value="1"/>
</dbReference>
<dbReference type="Pfam" id="PF14815">
    <property type="entry name" value="NUDIX_4"/>
    <property type="match status" value="1"/>
</dbReference>
<dbReference type="SUPFAM" id="SSF51391">
    <property type="entry name" value="Thiamin phosphate synthase"/>
    <property type="match status" value="1"/>
</dbReference>
<dbReference type="InterPro" id="IPR020084">
    <property type="entry name" value="NUDIX_hydrolase_CS"/>
</dbReference>
<dbReference type="InterPro" id="IPR022998">
    <property type="entry name" value="ThiamineP_synth_TenI"/>
</dbReference>
<evidence type="ECO:0000256" key="12">
    <source>
        <dbReference type="ARBA" id="ARBA00038905"/>
    </source>
</evidence>
<dbReference type="RefSeq" id="WP_154772427.1">
    <property type="nucleotide sequence ID" value="NZ_WLYL01000011.1"/>
</dbReference>
<dbReference type="InterPro" id="IPR029119">
    <property type="entry name" value="MutY_C"/>
</dbReference>
<dbReference type="PRINTS" id="PR00502">
    <property type="entry name" value="NUDIXFAMILY"/>
</dbReference>
<dbReference type="Gene3D" id="3.90.79.10">
    <property type="entry name" value="Nucleoside Triphosphate Pyrophosphohydrolase"/>
    <property type="match status" value="1"/>
</dbReference>
<dbReference type="EMBL" id="WLYL01000011">
    <property type="protein sequence ID" value="MTD10807.1"/>
    <property type="molecule type" value="Genomic_DNA"/>
</dbReference>
<comment type="caution">
    <text evidence="18">The sequence shown here is derived from an EMBL/GenBank/DDBJ whole genome shotgun (WGS) entry which is preliminary data.</text>
</comment>
<organism evidence="18 19">
    <name type="scientific">Acinetobacter faecalis</name>
    <dbReference type="NCBI Taxonomy" id="2665161"/>
    <lineage>
        <taxon>Bacteria</taxon>
        <taxon>Pseudomonadati</taxon>
        <taxon>Pseudomonadota</taxon>
        <taxon>Gammaproteobacteria</taxon>
        <taxon>Moraxellales</taxon>
        <taxon>Moraxellaceae</taxon>
        <taxon>Acinetobacter</taxon>
    </lineage>
</organism>
<keyword evidence="9" id="KW-0234">DNA repair</keyword>
<comment type="catalytic activity">
    <reaction evidence="11">
        <text>8-oxo-GTP + H2O = 8-oxo-GMP + diphosphate + H(+)</text>
        <dbReference type="Rhea" id="RHEA:67616"/>
        <dbReference type="ChEBI" id="CHEBI:15377"/>
        <dbReference type="ChEBI" id="CHEBI:15378"/>
        <dbReference type="ChEBI" id="CHEBI:33019"/>
        <dbReference type="ChEBI" id="CHEBI:143553"/>
        <dbReference type="ChEBI" id="CHEBI:145694"/>
    </reaction>
</comment>